<dbReference type="KEGG" id="ela:UCREL1_2587"/>
<dbReference type="HOGENOM" id="CLU_1454413_0_0_1"/>
<keyword evidence="7" id="KW-1185">Reference proteome</keyword>
<dbReference type="GO" id="GO:0006351">
    <property type="term" value="P:DNA-templated transcription"/>
    <property type="evidence" value="ECO:0007669"/>
    <property type="project" value="InterPro"/>
</dbReference>
<dbReference type="GO" id="GO:0003677">
    <property type="term" value="F:DNA binding"/>
    <property type="evidence" value="ECO:0007669"/>
    <property type="project" value="UniProtKB-KW"/>
</dbReference>
<feature type="domain" description="Xylanolytic transcriptional activator regulatory" evidence="5">
    <location>
        <begin position="2"/>
        <end position="70"/>
    </location>
</feature>
<evidence type="ECO:0000313" key="6">
    <source>
        <dbReference type="EMBL" id="EMR70372.1"/>
    </source>
</evidence>
<dbReference type="EMBL" id="KB705880">
    <property type="protein sequence ID" value="EMR70372.1"/>
    <property type="molecule type" value="Genomic_DNA"/>
</dbReference>
<accession>M7T1D5</accession>
<keyword evidence="3" id="KW-0238">DNA-binding</keyword>
<keyword evidence="4" id="KW-0539">Nucleus</keyword>
<sequence length="186" mass="21328">MALIVSIAHAIGMQRQSTYDTMPAYQSQLYCRTWWAIYVLDRRIAIESGQPYLIQDRNTDTVLPLDLSDEWMTRFATRTETTAELRSEIETELVRDLPPSPIPYLVAMVRYSRVAGKVWEVLYGVKATNTASSAMVEYADLVLCKLLDNTPRDLQYDPGIPSETQFSLRLKWQVKQSVLLFTVRAV</sequence>
<evidence type="ECO:0000259" key="5">
    <source>
        <dbReference type="SMART" id="SM00906"/>
    </source>
</evidence>
<protein>
    <submittedName>
        <fullName evidence="6">Putative transcription factor fungi protein</fullName>
    </submittedName>
</protein>
<dbReference type="Pfam" id="PF04082">
    <property type="entry name" value="Fungal_trans"/>
    <property type="match status" value="1"/>
</dbReference>
<dbReference type="InterPro" id="IPR050987">
    <property type="entry name" value="AtrR-like"/>
</dbReference>
<dbReference type="OMA" id="IAHAIGM"/>
<keyword evidence="2" id="KW-0479">Metal-binding</keyword>
<evidence type="ECO:0000256" key="3">
    <source>
        <dbReference type="ARBA" id="ARBA00023125"/>
    </source>
</evidence>
<evidence type="ECO:0000256" key="2">
    <source>
        <dbReference type="ARBA" id="ARBA00022723"/>
    </source>
</evidence>
<dbReference type="AlphaFoldDB" id="M7T1D5"/>
<dbReference type="STRING" id="1287681.M7T1D5"/>
<comment type="subcellular location">
    <subcellularLocation>
        <location evidence="1">Nucleus</location>
    </subcellularLocation>
</comment>
<evidence type="ECO:0000256" key="4">
    <source>
        <dbReference type="ARBA" id="ARBA00023242"/>
    </source>
</evidence>
<dbReference type="Proteomes" id="UP000012174">
    <property type="component" value="Unassembled WGS sequence"/>
</dbReference>
<dbReference type="eggNOG" id="ENOG502SHHC">
    <property type="taxonomic scope" value="Eukaryota"/>
</dbReference>
<reference evidence="7" key="1">
    <citation type="journal article" date="2013" name="Genome Announc.">
        <title>Draft genome sequence of the grapevine dieback fungus Eutypa lata UCR-EL1.</title>
        <authorList>
            <person name="Blanco-Ulate B."/>
            <person name="Rolshausen P.E."/>
            <person name="Cantu D."/>
        </authorList>
    </citation>
    <scope>NUCLEOTIDE SEQUENCE [LARGE SCALE GENOMIC DNA]</scope>
    <source>
        <strain evidence="7">UCR-EL1</strain>
    </source>
</reference>
<gene>
    <name evidence="6" type="ORF">UCREL1_2587</name>
</gene>
<dbReference type="OrthoDB" id="2110361at2759"/>
<dbReference type="SMART" id="SM00906">
    <property type="entry name" value="Fungal_trans"/>
    <property type="match status" value="1"/>
</dbReference>
<name>M7T1D5_EUTLA</name>
<dbReference type="PANTHER" id="PTHR46910">
    <property type="entry name" value="TRANSCRIPTION FACTOR PDR1"/>
    <property type="match status" value="1"/>
</dbReference>
<evidence type="ECO:0000256" key="1">
    <source>
        <dbReference type="ARBA" id="ARBA00004123"/>
    </source>
</evidence>
<dbReference type="GO" id="GO:0003700">
    <property type="term" value="F:DNA-binding transcription factor activity"/>
    <property type="evidence" value="ECO:0007669"/>
    <property type="project" value="InterPro"/>
</dbReference>
<dbReference type="GO" id="GO:0008270">
    <property type="term" value="F:zinc ion binding"/>
    <property type="evidence" value="ECO:0007669"/>
    <property type="project" value="InterPro"/>
</dbReference>
<organism evidence="6 7">
    <name type="scientific">Eutypa lata (strain UCR-EL1)</name>
    <name type="common">Grapevine dieback disease fungus</name>
    <name type="synonym">Eutypa armeniacae</name>
    <dbReference type="NCBI Taxonomy" id="1287681"/>
    <lineage>
        <taxon>Eukaryota</taxon>
        <taxon>Fungi</taxon>
        <taxon>Dikarya</taxon>
        <taxon>Ascomycota</taxon>
        <taxon>Pezizomycotina</taxon>
        <taxon>Sordariomycetes</taxon>
        <taxon>Xylariomycetidae</taxon>
        <taxon>Xylariales</taxon>
        <taxon>Diatrypaceae</taxon>
        <taxon>Eutypa</taxon>
    </lineage>
</organism>
<dbReference type="PANTHER" id="PTHR46910:SF3">
    <property type="entry name" value="HALOTOLERANCE PROTEIN 9-RELATED"/>
    <property type="match status" value="1"/>
</dbReference>
<dbReference type="CDD" id="cd12148">
    <property type="entry name" value="fungal_TF_MHR"/>
    <property type="match status" value="1"/>
</dbReference>
<dbReference type="GO" id="GO:0005634">
    <property type="term" value="C:nucleus"/>
    <property type="evidence" value="ECO:0007669"/>
    <property type="project" value="UniProtKB-SubCell"/>
</dbReference>
<evidence type="ECO:0000313" key="7">
    <source>
        <dbReference type="Proteomes" id="UP000012174"/>
    </source>
</evidence>
<proteinExistence type="predicted"/>
<dbReference type="InterPro" id="IPR007219">
    <property type="entry name" value="XnlR_reg_dom"/>
</dbReference>